<evidence type="ECO:0000313" key="3">
    <source>
        <dbReference type="Proteomes" id="UP001204953"/>
    </source>
</evidence>
<evidence type="ECO:0000256" key="1">
    <source>
        <dbReference type="SAM" id="Phobius"/>
    </source>
</evidence>
<dbReference type="Proteomes" id="UP001204953">
    <property type="component" value="Unassembled WGS sequence"/>
</dbReference>
<dbReference type="EMBL" id="JAMZMM010000059">
    <property type="protein sequence ID" value="MCP2728511.1"/>
    <property type="molecule type" value="Genomic_DNA"/>
</dbReference>
<keyword evidence="1" id="KW-0812">Transmembrane</keyword>
<dbReference type="AlphaFoldDB" id="A0AAE3GRB8"/>
<protein>
    <submittedName>
        <fullName evidence="2">Uncharacterized protein</fullName>
    </submittedName>
</protein>
<evidence type="ECO:0000313" key="2">
    <source>
        <dbReference type="EMBL" id="MCP2728511.1"/>
    </source>
</evidence>
<reference evidence="2" key="1">
    <citation type="submission" date="2022-06" db="EMBL/GenBank/DDBJ databases">
        <title>New cyanobacteria of genus Symplocastrum in benthos of Lake Baikal.</title>
        <authorList>
            <person name="Sorokovikova E."/>
            <person name="Tikhonova I."/>
            <person name="Krasnopeev A."/>
            <person name="Evseev P."/>
            <person name="Gladkikh A."/>
            <person name="Belykh O."/>
        </authorList>
    </citation>
    <scope>NUCLEOTIDE SEQUENCE</scope>
    <source>
        <strain evidence="2">BBK-W-15</strain>
    </source>
</reference>
<dbReference type="RefSeq" id="WP_254011307.1">
    <property type="nucleotide sequence ID" value="NZ_JAMZMM010000059.1"/>
</dbReference>
<organism evidence="2 3">
    <name type="scientific">Limnofasciculus baicalensis BBK-W-15</name>
    <dbReference type="NCBI Taxonomy" id="2699891"/>
    <lineage>
        <taxon>Bacteria</taxon>
        <taxon>Bacillati</taxon>
        <taxon>Cyanobacteriota</taxon>
        <taxon>Cyanophyceae</taxon>
        <taxon>Coleofasciculales</taxon>
        <taxon>Coleofasciculaceae</taxon>
        <taxon>Limnofasciculus</taxon>
        <taxon>Limnofasciculus baicalensis</taxon>
    </lineage>
</organism>
<keyword evidence="3" id="KW-1185">Reference proteome</keyword>
<keyword evidence="1" id="KW-0472">Membrane</keyword>
<keyword evidence="1" id="KW-1133">Transmembrane helix</keyword>
<sequence>MLSFCCHFVVGCWLLVIGCWLLVVGCLLLVVGCWLLVVGYLFNSLRCYACLLCFTNALK</sequence>
<feature type="transmembrane region" description="Helical" evidence="1">
    <location>
        <begin position="12"/>
        <end position="42"/>
    </location>
</feature>
<accession>A0AAE3GRB8</accession>
<comment type="caution">
    <text evidence="2">The sequence shown here is derived from an EMBL/GenBank/DDBJ whole genome shotgun (WGS) entry which is preliminary data.</text>
</comment>
<gene>
    <name evidence="2" type="ORF">NJ959_08480</name>
</gene>
<name>A0AAE3GRB8_9CYAN</name>
<proteinExistence type="predicted"/>